<organism evidence="3 4">
    <name type="scientific">Plasmodium malariae</name>
    <dbReference type="NCBI Taxonomy" id="5858"/>
    <lineage>
        <taxon>Eukaryota</taxon>
        <taxon>Sar</taxon>
        <taxon>Alveolata</taxon>
        <taxon>Apicomplexa</taxon>
        <taxon>Aconoidasida</taxon>
        <taxon>Haemosporida</taxon>
        <taxon>Plasmodiidae</taxon>
        <taxon>Plasmodium</taxon>
        <taxon>Plasmodium (Plasmodium)</taxon>
    </lineage>
</organism>
<dbReference type="Pfam" id="PF02862">
    <property type="entry name" value="DDHD"/>
    <property type="match status" value="2"/>
</dbReference>
<feature type="compositionally biased region" description="Polar residues" evidence="1">
    <location>
        <begin position="520"/>
        <end position="529"/>
    </location>
</feature>
<dbReference type="GO" id="GO:0005737">
    <property type="term" value="C:cytoplasm"/>
    <property type="evidence" value="ECO:0007669"/>
    <property type="project" value="TreeGrafter"/>
</dbReference>
<dbReference type="PANTHER" id="PTHR23509:SF10">
    <property type="entry name" value="LD21067P"/>
    <property type="match status" value="1"/>
</dbReference>
<feature type="domain" description="DDHD" evidence="2">
    <location>
        <begin position="227"/>
        <end position="664"/>
    </location>
</feature>
<dbReference type="OrthoDB" id="69269at2759"/>
<dbReference type="KEGG" id="pmal:PMUG01_14041800"/>
<feature type="compositionally biased region" description="Polar residues" evidence="1">
    <location>
        <begin position="560"/>
        <end position="573"/>
    </location>
</feature>
<dbReference type="RefSeq" id="XP_028864315.1">
    <property type="nucleotide sequence ID" value="XM_029007980.1"/>
</dbReference>
<keyword evidence="3" id="KW-0378">Hydrolase</keyword>
<evidence type="ECO:0000259" key="2">
    <source>
        <dbReference type="PROSITE" id="PS51043"/>
    </source>
</evidence>
<dbReference type="EMBL" id="LT594635">
    <property type="protein sequence ID" value="SCP03361.1"/>
    <property type="molecule type" value="Genomic_DNA"/>
</dbReference>
<dbReference type="PANTHER" id="PTHR23509">
    <property type="entry name" value="PA-PL1 PHOSPHOLIPASE FAMILY"/>
    <property type="match status" value="1"/>
</dbReference>
<dbReference type="EC" id="3.1.1.32" evidence="3"/>
<protein>
    <submittedName>
        <fullName evidence="3">Phospholipase DDHD1, putative</fullName>
        <ecNumber evidence="3">3.1.1.32</ecNumber>
    </submittedName>
</protein>
<dbReference type="InterPro" id="IPR029058">
    <property type="entry name" value="AB_hydrolase_fold"/>
</dbReference>
<name>A0A1D3TEJ1_PLAMA</name>
<reference evidence="3 4" key="1">
    <citation type="submission" date="2016-06" db="EMBL/GenBank/DDBJ databases">
        <authorList>
            <consortium name="Pathogen Informatics"/>
        </authorList>
    </citation>
    <scope>NUCLEOTIDE SEQUENCE [LARGE SCALE GENOMIC DNA]</scope>
</reference>
<dbReference type="GO" id="GO:0046872">
    <property type="term" value="F:metal ion binding"/>
    <property type="evidence" value="ECO:0007669"/>
    <property type="project" value="InterPro"/>
</dbReference>
<gene>
    <name evidence="3" type="primary">PmUG01_14041800</name>
    <name evidence="3" type="ORF">PMUG01_14041800</name>
</gene>
<dbReference type="InterPro" id="IPR058055">
    <property type="entry name" value="PA-PLA1"/>
</dbReference>
<evidence type="ECO:0000256" key="1">
    <source>
        <dbReference type="SAM" id="MobiDB-lite"/>
    </source>
</evidence>
<proteinExistence type="predicted"/>
<feature type="compositionally biased region" description="Acidic residues" evidence="1">
    <location>
        <begin position="426"/>
        <end position="471"/>
    </location>
</feature>
<dbReference type="SMART" id="SM01127">
    <property type="entry name" value="DDHD"/>
    <property type="match status" value="1"/>
</dbReference>
<feature type="compositionally biased region" description="Basic residues" evidence="1">
    <location>
        <begin position="382"/>
        <end position="394"/>
    </location>
</feature>
<evidence type="ECO:0000313" key="4">
    <source>
        <dbReference type="Proteomes" id="UP000219813"/>
    </source>
</evidence>
<feature type="compositionally biased region" description="Polar residues" evidence="1">
    <location>
        <begin position="481"/>
        <end position="490"/>
    </location>
</feature>
<dbReference type="Proteomes" id="UP000219813">
    <property type="component" value="Chromosome 14"/>
</dbReference>
<keyword evidence="4" id="KW-1185">Reference proteome</keyword>
<feature type="region of interest" description="Disordered" evidence="1">
    <location>
        <begin position="1"/>
        <end position="24"/>
    </location>
</feature>
<dbReference type="SUPFAM" id="SSF53474">
    <property type="entry name" value="alpha/beta-Hydrolases"/>
    <property type="match status" value="1"/>
</dbReference>
<dbReference type="InterPro" id="IPR004177">
    <property type="entry name" value="DDHD_dom"/>
</dbReference>
<sequence length="735" mass="85653">MRAPPLNVKDSKSKKNSNIGNGDIKEKKNKNFFFFPKNEKHINKKFLKRKNDSEINFYEEEPYLDDNINDVDYIVLIIHGIGSNEELIINQCEDLKNSFKIVKKMWYFDYPFNIHFHIFNWKKYIIDAQIHVFDRININTMAETRKIINLSAGDIICFLHPRYGDYIMLNLYNDINKTLESLMSDSSGRFRNAKICMLGYSLGSAMAYEILHNVKVRISDSNIRYNLKSKIDYLFTLGSPLSALLSLYKPEYINDGLKLIDGIKFYNIFHGFDPVAFRIEPLIYPKIKNIPGPVLINYWRNNGARYWFEWDKNMQSAKIAIVQNLNDITSAITNGFYKFLGKTETTVEDQGTLNKNICYNKCESKDINMFLLKVKENQRKMTLQKRKIERNKKKTEKEKTLPPYDQVTERKNNTKYYHNNDNNNDNNDDNNNDDNNDDNNNDDNNDDNNNDDNNDDNNNDDNNDDDNDDNNDVNNDNTNDSYPYQNSALNSHKAYNEYSNYNNYHDNDSKDNSSSYVDSTRSICASQDSNSEHSFFDDDLSSNSNDSKSSEIANKEKANNSKSVSSKYANSKLMSGKATNGNATTGGGISTNDLNDGTKNTNINKKRVDTLPNKDYNELPLRYDYQLQEFIMEHYIYPLAVAKSHFNYFIIKDISFFILKELINKTVALSYEDYLTNIEREYNSKSLNEKDNDKKEKYLKISLKASKALEEFRKYEKNMQAMSDPFNMKNFKNLI</sequence>
<dbReference type="VEuPathDB" id="PlasmoDB:PmUG01_14041800"/>
<evidence type="ECO:0000313" key="3">
    <source>
        <dbReference type="EMBL" id="SCP03361.1"/>
    </source>
</evidence>
<accession>A0A1D3TEJ1</accession>
<dbReference type="PROSITE" id="PS51043">
    <property type="entry name" value="DDHD"/>
    <property type="match status" value="1"/>
</dbReference>
<dbReference type="GeneID" id="39871729"/>
<dbReference type="GO" id="GO:0008970">
    <property type="term" value="F:phospholipase A1 activity"/>
    <property type="evidence" value="ECO:0007669"/>
    <property type="project" value="UniProtKB-EC"/>
</dbReference>
<dbReference type="AlphaFoldDB" id="A0A1D3TEJ1"/>
<feature type="compositionally biased region" description="Polar residues" evidence="1">
    <location>
        <begin position="590"/>
        <end position="603"/>
    </location>
</feature>
<feature type="region of interest" description="Disordered" evidence="1">
    <location>
        <begin position="382"/>
        <end position="606"/>
    </location>
</feature>